<name>A0A1F4U3J4_UNCSA</name>
<evidence type="ECO:0000313" key="4">
    <source>
        <dbReference type="EMBL" id="OGC39548.1"/>
    </source>
</evidence>
<dbReference type="InterPro" id="IPR029903">
    <property type="entry name" value="RmlD-like-bd"/>
</dbReference>
<dbReference type="UniPathway" id="UPA00124"/>
<dbReference type="AlphaFoldDB" id="A0A1F4U3J4"/>
<evidence type="ECO:0000256" key="2">
    <source>
        <dbReference type="RuleBase" id="RU364082"/>
    </source>
</evidence>
<dbReference type="NCBIfam" id="TIGR01214">
    <property type="entry name" value="rmlD"/>
    <property type="match status" value="1"/>
</dbReference>
<reference evidence="4 5" key="1">
    <citation type="journal article" date="2016" name="Nat. Commun.">
        <title>Thousands of microbial genomes shed light on interconnected biogeochemical processes in an aquifer system.</title>
        <authorList>
            <person name="Anantharaman K."/>
            <person name="Brown C.T."/>
            <person name="Hug L.A."/>
            <person name="Sharon I."/>
            <person name="Castelle C.J."/>
            <person name="Probst A.J."/>
            <person name="Thomas B.C."/>
            <person name="Singh A."/>
            <person name="Wilkins M.J."/>
            <person name="Karaoz U."/>
            <person name="Brodie E.L."/>
            <person name="Williams K.H."/>
            <person name="Hubbard S.S."/>
            <person name="Banfield J.F."/>
        </authorList>
    </citation>
    <scope>NUCLEOTIDE SEQUENCE [LARGE SCALE GENOMIC DNA]</scope>
</reference>
<dbReference type="GO" id="GO:0008831">
    <property type="term" value="F:dTDP-4-dehydrorhamnose reductase activity"/>
    <property type="evidence" value="ECO:0007669"/>
    <property type="project" value="UniProtKB-EC"/>
</dbReference>
<dbReference type="InterPro" id="IPR036291">
    <property type="entry name" value="NAD(P)-bd_dom_sf"/>
</dbReference>
<dbReference type="EC" id="1.1.1.133" evidence="2"/>
<protein>
    <recommendedName>
        <fullName evidence="2">dTDP-4-dehydrorhamnose reductase</fullName>
        <ecNumber evidence="2">1.1.1.133</ecNumber>
    </recommendedName>
</protein>
<dbReference type="Gene3D" id="3.40.50.720">
    <property type="entry name" value="NAD(P)-binding Rossmann-like Domain"/>
    <property type="match status" value="1"/>
</dbReference>
<comment type="caution">
    <text evidence="4">The sequence shown here is derived from an EMBL/GenBank/DDBJ whole genome shotgun (WGS) entry which is preliminary data.</text>
</comment>
<dbReference type="GO" id="GO:0005829">
    <property type="term" value="C:cytosol"/>
    <property type="evidence" value="ECO:0007669"/>
    <property type="project" value="TreeGrafter"/>
</dbReference>
<dbReference type="InterPro" id="IPR005913">
    <property type="entry name" value="dTDP_dehydrorham_reduct"/>
</dbReference>
<sequence>MKIMIIGADGQLGCDLCKVIPKEDQIPLTIKEIDITDPQMTTAVLKQHSPEVVINTAAYHRVDDCEDNILLALKVNAYGVRNLALAAKEVGAALVSISTDYVFSGDRKKPYSEKDVPEPKSAYGISKLAGEFFARYILQKYFIVRTCGLYGVAGCMGKGGTNFVEGMIKKAKQGGVIRVVDDEFVSPTYTYDLAQALYKLIQTNRYGIHHIANSGSCSWYQFAAKIFELTGIKADLQKATGADYPTKAYRPKYSVLASRFGLRIWKDALKAYIDEKKYISKLI</sequence>
<accession>A0A1F4U3J4</accession>
<comment type="similarity">
    <text evidence="1 2">Belongs to the dTDP-4-dehydrorhamnose reductase family.</text>
</comment>
<dbReference type="PANTHER" id="PTHR10491:SF4">
    <property type="entry name" value="METHIONINE ADENOSYLTRANSFERASE 2 SUBUNIT BETA"/>
    <property type="match status" value="1"/>
</dbReference>
<keyword evidence="2" id="KW-0560">Oxidoreductase</keyword>
<evidence type="ECO:0000259" key="3">
    <source>
        <dbReference type="Pfam" id="PF04321"/>
    </source>
</evidence>
<evidence type="ECO:0000256" key="1">
    <source>
        <dbReference type="ARBA" id="ARBA00010944"/>
    </source>
</evidence>
<dbReference type="EMBL" id="MEUJ01000008">
    <property type="protein sequence ID" value="OGC39548.1"/>
    <property type="molecule type" value="Genomic_DNA"/>
</dbReference>
<dbReference type="SUPFAM" id="SSF51735">
    <property type="entry name" value="NAD(P)-binding Rossmann-fold domains"/>
    <property type="match status" value="1"/>
</dbReference>
<feature type="domain" description="RmlD-like substrate binding" evidence="3">
    <location>
        <begin position="1"/>
        <end position="275"/>
    </location>
</feature>
<dbReference type="Proteomes" id="UP000179242">
    <property type="component" value="Unassembled WGS sequence"/>
</dbReference>
<comment type="pathway">
    <text evidence="2">Carbohydrate biosynthesis; dTDP-L-rhamnose biosynthesis.</text>
</comment>
<comment type="function">
    <text evidence="2">Catalyzes the reduction of dTDP-6-deoxy-L-lyxo-4-hexulose to yield dTDP-L-rhamnose.</text>
</comment>
<keyword evidence="2" id="KW-0521">NADP</keyword>
<dbReference type="Pfam" id="PF04321">
    <property type="entry name" value="RmlD_sub_bind"/>
    <property type="match status" value="1"/>
</dbReference>
<organism evidence="4 5">
    <name type="scientific">candidate division WOR-1 bacterium RIFOXYC2_FULL_46_14</name>
    <dbReference type="NCBI Taxonomy" id="1802587"/>
    <lineage>
        <taxon>Bacteria</taxon>
        <taxon>Bacillati</taxon>
        <taxon>Saganbacteria</taxon>
    </lineage>
</organism>
<evidence type="ECO:0000313" key="5">
    <source>
        <dbReference type="Proteomes" id="UP000179242"/>
    </source>
</evidence>
<dbReference type="CDD" id="cd05254">
    <property type="entry name" value="dTDP_HR_like_SDR_e"/>
    <property type="match status" value="1"/>
</dbReference>
<dbReference type="PANTHER" id="PTHR10491">
    <property type="entry name" value="DTDP-4-DEHYDRORHAMNOSE REDUCTASE"/>
    <property type="match status" value="1"/>
</dbReference>
<dbReference type="GO" id="GO:0019305">
    <property type="term" value="P:dTDP-rhamnose biosynthetic process"/>
    <property type="evidence" value="ECO:0007669"/>
    <property type="project" value="UniProtKB-UniPathway"/>
</dbReference>
<gene>
    <name evidence="4" type="ORF">A2438_08340</name>
</gene>
<dbReference type="Gene3D" id="3.90.25.10">
    <property type="entry name" value="UDP-galactose 4-epimerase, domain 1"/>
    <property type="match status" value="1"/>
</dbReference>
<proteinExistence type="inferred from homology"/>